<proteinExistence type="inferred from homology"/>
<evidence type="ECO:0000256" key="6">
    <source>
        <dbReference type="SAM" id="Phobius"/>
    </source>
</evidence>
<gene>
    <name evidence="7" type="ORF">KP509_05G098600</name>
</gene>
<dbReference type="Proteomes" id="UP000825935">
    <property type="component" value="Chromosome 5"/>
</dbReference>
<dbReference type="PANTHER" id="PTHR31123:SF1">
    <property type="entry name" value="ACCUMULATION OF DYADS PROTEIN 2-RELATED"/>
    <property type="match status" value="1"/>
</dbReference>
<dbReference type="Pfam" id="PF01184">
    <property type="entry name" value="Gpr1_Fun34_YaaH"/>
    <property type="match status" value="1"/>
</dbReference>
<dbReference type="PANTHER" id="PTHR31123">
    <property type="entry name" value="ACCUMULATION OF DYADS PROTEIN 2-RELATED"/>
    <property type="match status" value="1"/>
</dbReference>
<keyword evidence="4 6" id="KW-1133">Transmembrane helix</keyword>
<reference evidence="7" key="1">
    <citation type="submission" date="2021-08" db="EMBL/GenBank/DDBJ databases">
        <title>WGS assembly of Ceratopteris richardii.</title>
        <authorList>
            <person name="Marchant D.B."/>
            <person name="Chen G."/>
            <person name="Jenkins J."/>
            <person name="Shu S."/>
            <person name="Leebens-Mack J."/>
            <person name="Grimwood J."/>
            <person name="Schmutz J."/>
            <person name="Soltis P."/>
            <person name="Soltis D."/>
            <person name="Chen Z.-H."/>
        </authorList>
    </citation>
    <scope>NUCLEOTIDE SEQUENCE</scope>
    <source>
        <strain evidence="7">Whitten #5841</strain>
        <tissue evidence="7">Leaf</tissue>
    </source>
</reference>
<evidence type="ECO:0000313" key="7">
    <source>
        <dbReference type="EMBL" id="KAH7437968.1"/>
    </source>
</evidence>
<keyword evidence="8" id="KW-1185">Reference proteome</keyword>
<evidence type="ECO:0000256" key="5">
    <source>
        <dbReference type="ARBA" id="ARBA00023136"/>
    </source>
</evidence>
<evidence type="ECO:0000256" key="2">
    <source>
        <dbReference type="ARBA" id="ARBA00005587"/>
    </source>
</evidence>
<feature type="transmembrane region" description="Helical" evidence="6">
    <location>
        <begin position="149"/>
        <end position="169"/>
    </location>
</feature>
<evidence type="ECO:0000256" key="4">
    <source>
        <dbReference type="ARBA" id="ARBA00022989"/>
    </source>
</evidence>
<feature type="transmembrane region" description="Helical" evidence="6">
    <location>
        <begin position="123"/>
        <end position="142"/>
    </location>
</feature>
<dbReference type="EMBL" id="CM035410">
    <property type="protein sequence ID" value="KAH7437968.1"/>
    <property type="molecule type" value="Genomic_DNA"/>
</dbReference>
<dbReference type="GO" id="GO:0015123">
    <property type="term" value="F:acetate transmembrane transporter activity"/>
    <property type="evidence" value="ECO:0007669"/>
    <property type="project" value="TreeGrafter"/>
</dbReference>
<comment type="similarity">
    <text evidence="2">Belongs to the acetate uptake transporter (AceTr) (TC 2.A.96) family.</text>
</comment>
<accession>A0A8T2UTA7</accession>
<evidence type="ECO:0000256" key="3">
    <source>
        <dbReference type="ARBA" id="ARBA00022692"/>
    </source>
</evidence>
<protein>
    <submittedName>
        <fullName evidence="7">Uncharacterized protein</fullName>
    </submittedName>
</protein>
<feature type="transmembrane region" description="Helical" evidence="6">
    <location>
        <begin position="24"/>
        <end position="46"/>
    </location>
</feature>
<dbReference type="NCBIfam" id="NF038013">
    <property type="entry name" value="AceTr_1"/>
    <property type="match status" value="1"/>
</dbReference>
<dbReference type="InterPro" id="IPR051633">
    <property type="entry name" value="AceTr"/>
</dbReference>
<evidence type="ECO:0000313" key="8">
    <source>
        <dbReference type="Proteomes" id="UP000825935"/>
    </source>
</evidence>
<name>A0A8T2UTA7_CERRI</name>
<dbReference type="AlphaFoldDB" id="A0A8T2UTA7"/>
<dbReference type="InterPro" id="IPR047622">
    <property type="entry name" value="GPR1_FUN34_YAAH"/>
</dbReference>
<dbReference type="OrthoDB" id="2012235at2759"/>
<comment type="subcellular location">
    <subcellularLocation>
        <location evidence="1">Membrane</location>
        <topology evidence="1">Multi-pass membrane protein</topology>
    </subcellularLocation>
</comment>
<keyword evidence="5 6" id="KW-0472">Membrane</keyword>
<dbReference type="InterPro" id="IPR000791">
    <property type="entry name" value="Gpr1/Fun34/SatP-like"/>
</dbReference>
<dbReference type="OMA" id="AMHWAIS"/>
<sequence>MAPSPSAHGSSGGGRSWLANPAPLGLFGFALTTFVISSYNAGIFGVSASDPINVVVVLGMFYGGLAQAAAGILEFIYGDTFAATAFTSYGAFWLSYAALSIPWFGVSEGYSSVLGDTPHADYVYSRAIAIYLLAWTIFTFIMTLGSTRISIALCSLFCLVAITFTLLTVGEFGPYLGAHRAAGFIGIITAVVAWYNALAELFESQEKPLLRLPFGKISQGAAVDDESRHSNRYAASM</sequence>
<feature type="transmembrane region" description="Helical" evidence="6">
    <location>
        <begin position="52"/>
        <end position="73"/>
    </location>
</feature>
<dbReference type="GO" id="GO:0005886">
    <property type="term" value="C:plasma membrane"/>
    <property type="evidence" value="ECO:0007669"/>
    <property type="project" value="TreeGrafter"/>
</dbReference>
<organism evidence="7 8">
    <name type="scientific">Ceratopteris richardii</name>
    <name type="common">Triangle waterfern</name>
    <dbReference type="NCBI Taxonomy" id="49495"/>
    <lineage>
        <taxon>Eukaryota</taxon>
        <taxon>Viridiplantae</taxon>
        <taxon>Streptophyta</taxon>
        <taxon>Embryophyta</taxon>
        <taxon>Tracheophyta</taxon>
        <taxon>Polypodiopsida</taxon>
        <taxon>Polypodiidae</taxon>
        <taxon>Polypodiales</taxon>
        <taxon>Pteridineae</taxon>
        <taxon>Pteridaceae</taxon>
        <taxon>Parkerioideae</taxon>
        <taxon>Ceratopteris</taxon>
    </lineage>
</organism>
<comment type="caution">
    <text evidence="7">The sequence shown here is derived from an EMBL/GenBank/DDBJ whole genome shotgun (WGS) entry which is preliminary data.</text>
</comment>
<keyword evidence="3 6" id="KW-0812">Transmembrane</keyword>
<dbReference type="PROSITE" id="PS01114">
    <property type="entry name" value="GPR1_FUN34_YAAH"/>
    <property type="match status" value="1"/>
</dbReference>
<feature type="transmembrane region" description="Helical" evidence="6">
    <location>
        <begin position="181"/>
        <end position="202"/>
    </location>
</feature>
<feature type="transmembrane region" description="Helical" evidence="6">
    <location>
        <begin position="80"/>
        <end position="103"/>
    </location>
</feature>
<evidence type="ECO:0000256" key="1">
    <source>
        <dbReference type="ARBA" id="ARBA00004141"/>
    </source>
</evidence>